<comment type="caution">
    <text evidence="1">The sequence shown here is derived from an EMBL/GenBank/DDBJ whole genome shotgun (WGS) entry which is preliminary data.</text>
</comment>
<feature type="non-terminal residue" evidence="1">
    <location>
        <position position="54"/>
    </location>
</feature>
<reference evidence="1" key="1">
    <citation type="journal article" date="2015" name="Nature">
        <title>Complex archaea that bridge the gap between prokaryotes and eukaryotes.</title>
        <authorList>
            <person name="Spang A."/>
            <person name="Saw J.H."/>
            <person name="Jorgensen S.L."/>
            <person name="Zaremba-Niedzwiedzka K."/>
            <person name="Martijn J."/>
            <person name="Lind A.E."/>
            <person name="van Eijk R."/>
            <person name="Schleper C."/>
            <person name="Guy L."/>
            <person name="Ettema T.J."/>
        </authorList>
    </citation>
    <scope>NUCLEOTIDE SEQUENCE</scope>
</reference>
<evidence type="ECO:0008006" key="2">
    <source>
        <dbReference type="Google" id="ProtNLM"/>
    </source>
</evidence>
<evidence type="ECO:0000313" key="1">
    <source>
        <dbReference type="EMBL" id="KKK58776.1"/>
    </source>
</evidence>
<dbReference type="EMBL" id="LAZR01063808">
    <property type="protein sequence ID" value="KKK58776.1"/>
    <property type="molecule type" value="Genomic_DNA"/>
</dbReference>
<dbReference type="AlphaFoldDB" id="A0A0F8ZFI4"/>
<sequence>MSDISFDRYLVDSGFITEDEHEKILQIYKENNLTGKIAIEHNFIKQENLDDVIS</sequence>
<accession>A0A0F8ZFI4</accession>
<name>A0A0F8ZFI4_9ZZZZ</name>
<gene>
    <name evidence="1" type="ORF">LCGC14_3041000</name>
</gene>
<proteinExistence type="predicted"/>
<organism evidence="1">
    <name type="scientific">marine sediment metagenome</name>
    <dbReference type="NCBI Taxonomy" id="412755"/>
    <lineage>
        <taxon>unclassified sequences</taxon>
        <taxon>metagenomes</taxon>
        <taxon>ecological metagenomes</taxon>
    </lineage>
</organism>
<protein>
    <recommendedName>
        <fullName evidence="2">Type II secretion system protein GspE N-terminal domain-containing protein</fullName>
    </recommendedName>
</protein>